<dbReference type="EMBL" id="QXGL01000001">
    <property type="protein sequence ID" value="RSX54402.1"/>
    <property type="molecule type" value="Genomic_DNA"/>
</dbReference>
<evidence type="ECO:0000313" key="3">
    <source>
        <dbReference type="Proteomes" id="UP000287533"/>
    </source>
</evidence>
<gene>
    <name evidence="2" type="ORF">D2E25_0710</name>
</gene>
<evidence type="ECO:0000313" key="2">
    <source>
        <dbReference type="EMBL" id="RSX54402.1"/>
    </source>
</evidence>
<organism evidence="2 3">
    <name type="scientific">Bifidobacterium goeldii</name>
    <dbReference type="NCBI Taxonomy" id="2306975"/>
    <lineage>
        <taxon>Bacteria</taxon>
        <taxon>Bacillati</taxon>
        <taxon>Actinomycetota</taxon>
        <taxon>Actinomycetes</taxon>
        <taxon>Bifidobacteriales</taxon>
        <taxon>Bifidobacteriaceae</taxon>
        <taxon>Bifidobacterium</taxon>
    </lineage>
</organism>
<comment type="caution">
    <text evidence="2">The sequence shown here is derived from an EMBL/GenBank/DDBJ whole genome shotgun (WGS) entry which is preliminary data.</text>
</comment>
<dbReference type="OrthoDB" id="9786188at2"/>
<dbReference type="InterPro" id="IPR013830">
    <property type="entry name" value="SGNH_hydro"/>
</dbReference>
<dbReference type="Pfam" id="PF13472">
    <property type="entry name" value="Lipase_GDSL_2"/>
    <property type="match status" value="1"/>
</dbReference>
<keyword evidence="3" id="KW-1185">Reference proteome</keyword>
<accession>A0A430FNJ1</accession>
<feature type="domain" description="SGNH hydrolase-type esterase" evidence="1">
    <location>
        <begin position="22"/>
        <end position="204"/>
    </location>
</feature>
<protein>
    <submittedName>
        <fullName evidence="2">Lipolytic protein G-D-S-L family</fullName>
    </submittedName>
</protein>
<dbReference type="AlphaFoldDB" id="A0A430FNJ1"/>
<dbReference type="RefSeq" id="WP_125979690.1">
    <property type="nucleotide sequence ID" value="NZ_QXGL01000001.1"/>
</dbReference>
<evidence type="ECO:0000259" key="1">
    <source>
        <dbReference type="Pfam" id="PF13472"/>
    </source>
</evidence>
<reference evidence="2 3" key="1">
    <citation type="submission" date="2018-09" db="EMBL/GenBank/DDBJ databases">
        <title>Characterization of the phylogenetic diversity of five novel species belonging to the genus Bifidobacterium.</title>
        <authorList>
            <person name="Lugli G.A."/>
            <person name="Duranti S."/>
            <person name="Milani C."/>
        </authorList>
    </citation>
    <scope>NUCLEOTIDE SEQUENCE [LARGE SCALE GENOMIC DNA]</scope>
    <source>
        <strain evidence="2 3">2034B</strain>
    </source>
</reference>
<dbReference type="Proteomes" id="UP000287533">
    <property type="component" value="Unassembled WGS sequence"/>
</dbReference>
<dbReference type="Gene3D" id="3.40.50.1110">
    <property type="entry name" value="SGNH hydrolase"/>
    <property type="match status" value="1"/>
</dbReference>
<dbReference type="InterPro" id="IPR036514">
    <property type="entry name" value="SGNH_hydro_sf"/>
</dbReference>
<sequence>MMNTSIDAPFGGAPGRKPLLVCVGDSITQGDTGMGFMAPYPWPQQVGKLLGVDVRNCGYCGASTTDYRTYQPWQAARAALPQATVMTIGLGTNDIDLEHARDIPALERVATQLAQIVDEALAINARMRVVVLSVPQFATAEPIMSRLSSPIIREMNRAVSMLNDCYVGLCERRGWMYLDYADVLNGRRELYGNTIHPNQRGYDAIAAAIARELMPILTPTAEKAA</sequence>
<dbReference type="SUPFAM" id="SSF52266">
    <property type="entry name" value="SGNH hydrolase"/>
    <property type="match status" value="1"/>
</dbReference>
<dbReference type="PANTHER" id="PTHR30383">
    <property type="entry name" value="THIOESTERASE 1/PROTEASE 1/LYSOPHOSPHOLIPASE L1"/>
    <property type="match status" value="1"/>
</dbReference>
<dbReference type="CDD" id="cd00229">
    <property type="entry name" value="SGNH_hydrolase"/>
    <property type="match status" value="1"/>
</dbReference>
<proteinExistence type="predicted"/>
<name>A0A430FNJ1_9BIFI</name>
<dbReference type="InterPro" id="IPR051532">
    <property type="entry name" value="Ester_Hydrolysis_Enzymes"/>
</dbReference>